<evidence type="ECO:0000313" key="4">
    <source>
        <dbReference type="Proteomes" id="UP000179454"/>
    </source>
</evidence>
<dbReference type="Proteomes" id="UP000179454">
    <property type="component" value="Unassembled WGS sequence"/>
</dbReference>
<proteinExistence type="predicted"/>
<feature type="chain" id="PRO_5044726870" description="Lipoprotein" evidence="1">
    <location>
        <begin position="21"/>
        <end position="193"/>
    </location>
</feature>
<evidence type="ECO:0000313" key="5">
    <source>
        <dbReference type="Proteomes" id="UP000179536"/>
    </source>
</evidence>
<dbReference type="RefSeq" id="WP_015916066.1">
    <property type="nucleotide sequence ID" value="NZ_MBFA02000003.1"/>
</dbReference>
<evidence type="ECO:0000313" key="2">
    <source>
        <dbReference type="EMBL" id="MUO42098.1"/>
    </source>
</evidence>
<reference evidence="4 5" key="1">
    <citation type="submission" date="2019-11" db="EMBL/GenBank/DDBJ databases">
        <title>Whole-genome sequencing of Allorhizobium vitis.</title>
        <authorList>
            <person name="Gan H.M."/>
            <person name="Savka M.A."/>
        </authorList>
    </citation>
    <scope>NUCLEOTIDE SEQUENCE [LARGE SCALE GENOMIC DNA]</scope>
    <source>
        <strain evidence="3 5">RF2/1</strain>
        <strain evidence="2 4">T1/7</strain>
    </source>
</reference>
<dbReference type="EMBL" id="MBFA02000003">
    <property type="protein sequence ID" value="MUP09406.1"/>
    <property type="molecule type" value="Genomic_DNA"/>
</dbReference>
<accession>A0ABD6H5G5</accession>
<protein>
    <recommendedName>
        <fullName evidence="6">Lipoprotein</fullName>
    </recommendedName>
</protein>
<keyword evidence="4" id="KW-1185">Reference proteome</keyword>
<dbReference type="EMBL" id="MBFE02000005">
    <property type="protein sequence ID" value="MUO42098.1"/>
    <property type="molecule type" value="Genomic_DNA"/>
</dbReference>
<dbReference type="AlphaFoldDB" id="A0ABD6H5G5"/>
<dbReference type="Proteomes" id="UP000179536">
    <property type="component" value="Unassembled WGS sequence"/>
</dbReference>
<keyword evidence="1" id="KW-0732">Signal</keyword>
<sequence>MQRISAAVAALFLLAGCQSTTTYQPIVPNPENIDIAMAKCQMLSSSTQQSMVAWGSPSYVAGAQIGNSIGNAIRADQFVQQCMTIQGWKQVSVSTNPPPAPKKSFKPVTNPAETAKTNTIDMFAMRRVAEICKLPIRAEQKTLLKTIASQEPSLATQGALKGEHIIADAISAKGRRSACEAVAHELRGMNWLR</sequence>
<evidence type="ECO:0000313" key="3">
    <source>
        <dbReference type="EMBL" id="MUP09406.1"/>
    </source>
</evidence>
<gene>
    <name evidence="3" type="ORF">BBK91_005975</name>
    <name evidence="2" type="ORF">BBL17_009895</name>
</gene>
<comment type="caution">
    <text evidence="3">The sequence shown here is derived from an EMBL/GenBank/DDBJ whole genome shotgun (WGS) entry which is preliminary data.</text>
</comment>
<organism evidence="3 5">
    <name type="scientific">Agrobacterium vitis</name>
    <name type="common">Rhizobium vitis</name>
    <dbReference type="NCBI Taxonomy" id="373"/>
    <lineage>
        <taxon>Bacteria</taxon>
        <taxon>Pseudomonadati</taxon>
        <taxon>Pseudomonadota</taxon>
        <taxon>Alphaproteobacteria</taxon>
        <taxon>Hyphomicrobiales</taxon>
        <taxon>Rhizobiaceae</taxon>
        <taxon>Rhizobium/Agrobacterium group</taxon>
        <taxon>Agrobacterium</taxon>
    </lineage>
</organism>
<dbReference type="PROSITE" id="PS51257">
    <property type="entry name" value="PROKAR_LIPOPROTEIN"/>
    <property type="match status" value="1"/>
</dbReference>
<evidence type="ECO:0000256" key="1">
    <source>
        <dbReference type="SAM" id="SignalP"/>
    </source>
</evidence>
<feature type="signal peptide" evidence="1">
    <location>
        <begin position="1"/>
        <end position="20"/>
    </location>
</feature>
<name>A0ABD6H5G5_AGRVI</name>
<evidence type="ECO:0008006" key="6">
    <source>
        <dbReference type="Google" id="ProtNLM"/>
    </source>
</evidence>